<name>A0A0E9V4Z7_ANGAN</name>
<dbReference type="AlphaFoldDB" id="A0A0E9V4Z7"/>
<organism evidence="1">
    <name type="scientific">Anguilla anguilla</name>
    <name type="common">European freshwater eel</name>
    <name type="synonym">Muraena anguilla</name>
    <dbReference type="NCBI Taxonomy" id="7936"/>
    <lineage>
        <taxon>Eukaryota</taxon>
        <taxon>Metazoa</taxon>
        <taxon>Chordata</taxon>
        <taxon>Craniata</taxon>
        <taxon>Vertebrata</taxon>
        <taxon>Euteleostomi</taxon>
        <taxon>Actinopterygii</taxon>
        <taxon>Neopterygii</taxon>
        <taxon>Teleostei</taxon>
        <taxon>Anguilliformes</taxon>
        <taxon>Anguillidae</taxon>
        <taxon>Anguilla</taxon>
    </lineage>
</organism>
<protein>
    <submittedName>
        <fullName evidence="1">Uncharacterized protein</fullName>
    </submittedName>
</protein>
<reference evidence="1" key="1">
    <citation type="submission" date="2014-11" db="EMBL/GenBank/DDBJ databases">
        <authorList>
            <person name="Amaro Gonzalez C."/>
        </authorList>
    </citation>
    <scope>NUCLEOTIDE SEQUENCE</scope>
</reference>
<accession>A0A0E9V4Z7</accession>
<sequence length="52" mass="5860">MVESVGTAAVTERLSSSIDDSDHVELFLKSRAHMCSFAVPVFHCETHQYVQY</sequence>
<reference evidence="1" key="2">
    <citation type="journal article" date="2015" name="Fish Shellfish Immunol.">
        <title>Early steps in the European eel (Anguilla anguilla)-Vibrio vulnificus interaction in the gills: Role of the RtxA13 toxin.</title>
        <authorList>
            <person name="Callol A."/>
            <person name="Pajuelo D."/>
            <person name="Ebbesson L."/>
            <person name="Teles M."/>
            <person name="MacKenzie S."/>
            <person name="Amaro C."/>
        </authorList>
    </citation>
    <scope>NUCLEOTIDE SEQUENCE</scope>
</reference>
<dbReference type="EMBL" id="GBXM01036284">
    <property type="protein sequence ID" value="JAH72293.1"/>
    <property type="molecule type" value="Transcribed_RNA"/>
</dbReference>
<proteinExistence type="predicted"/>
<evidence type="ECO:0000313" key="1">
    <source>
        <dbReference type="EMBL" id="JAH72293.1"/>
    </source>
</evidence>